<sequence length="38" mass="4168">MSYGTGNGQQYSRIYFMLANTLADAESGKCNDVMDDLS</sequence>
<evidence type="ECO:0000313" key="1">
    <source>
        <dbReference type="EMBL" id="QID23501.1"/>
    </source>
</evidence>
<accession>A0A6G6AP78</accession>
<dbReference type="EMBL" id="MN256759">
    <property type="protein sequence ID" value="QID23501.1"/>
    <property type="molecule type" value="Genomic_DNA"/>
</dbReference>
<reference evidence="1" key="1">
    <citation type="submission" date="2019-08" db="EMBL/GenBank/DDBJ databases">
        <authorList>
            <person name="Yao H."/>
        </authorList>
    </citation>
    <scope>NUCLEOTIDE SEQUENCE</scope>
    <source>
        <strain evidence="1">4M9F</strain>
        <plasmid evidence="1">p4M9F</plasmid>
    </source>
</reference>
<name>A0A6G6AP78_ECOLX</name>
<organism evidence="1">
    <name type="scientific">Escherichia coli</name>
    <dbReference type="NCBI Taxonomy" id="562"/>
    <lineage>
        <taxon>Bacteria</taxon>
        <taxon>Pseudomonadati</taxon>
        <taxon>Pseudomonadota</taxon>
        <taxon>Gammaproteobacteria</taxon>
        <taxon>Enterobacterales</taxon>
        <taxon>Enterobacteriaceae</taxon>
        <taxon>Escherichia</taxon>
    </lineage>
</organism>
<protein>
    <submittedName>
        <fullName evidence="1">Uncharacterized protein</fullName>
    </submittedName>
</protein>
<geneLocation type="plasmid" evidence="1">
    <name>p4M9F</name>
</geneLocation>
<proteinExistence type="predicted"/>
<keyword evidence="1" id="KW-0614">Plasmid</keyword>
<dbReference type="AlphaFoldDB" id="A0A6G6AP78"/>